<reference evidence="5 6" key="1">
    <citation type="journal article" date="2017" name="Int. J. Parasitol.">
        <title>The genome of the protozoan parasite Cystoisospora suis and a reverse vaccinology approach to identify vaccine candidates.</title>
        <authorList>
            <person name="Palmieri N."/>
            <person name="Shrestha A."/>
            <person name="Ruttkowski B."/>
            <person name="Beck T."/>
            <person name="Vogl C."/>
            <person name="Tomley F."/>
            <person name="Blake D.P."/>
            <person name="Joachim A."/>
        </authorList>
    </citation>
    <scope>NUCLEOTIDE SEQUENCE [LARGE SCALE GENOMIC DNA]</scope>
    <source>
        <strain evidence="5 6">Wien I</strain>
    </source>
</reference>
<evidence type="ECO:0000259" key="4">
    <source>
        <dbReference type="PROSITE" id="PS50026"/>
    </source>
</evidence>
<comment type="caution">
    <text evidence="5">The sequence shown here is derived from an EMBL/GenBank/DDBJ whole genome shotgun (WGS) entry which is preliminary data.</text>
</comment>
<gene>
    <name evidence="5" type="ORF">CSUI_005561</name>
</gene>
<organism evidence="5 6">
    <name type="scientific">Cystoisospora suis</name>
    <dbReference type="NCBI Taxonomy" id="483139"/>
    <lineage>
        <taxon>Eukaryota</taxon>
        <taxon>Sar</taxon>
        <taxon>Alveolata</taxon>
        <taxon>Apicomplexa</taxon>
        <taxon>Conoidasida</taxon>
        <taxon>Coccidia</taxon>
        <taxon>Eucoccidiorida</taxon>
        <taxon>Eimeriorina</taxon>
        <taxon>Sarcocystidae</taxon>
        <taxon>Cystoisospora</taxon>
    </lineage>
</organism>
<feature type="disulfide bond" evidence="1">
    <location>
        <begin position="139"/>
        <end position="148"/>
    </location>
</feature>
<evidence type="ECO:0000256" key="3">
    <source>
        <dbReference type="SAM" id="Phobius"/>
    </source>
</evidence>
<dbReference type="EMBL" id="MIGC01002674">
    <property type="protein sequence ID" value="PHJ20607.1"/>
    <property type="molecule type" value="Genomic_DNA"/>
</dbReference>
<keyword evidence="3" id="KW-1133">Transmembrane helix</keyword>
<evidence type="ECO:0000256" key="1">
    <source>
        <dbReference type="PROSITE-ProRule" id="PRU00076"/>
    </source>
</evidence>
<feature type="disulfide bond" evidence="1">
    <location>
        <begin position="116"/>
        <end position="126"/>
    </location>
</feature>
<evidence type="ECO:0000313" key="5">
    <source>
        <dbReference type="EMBL" id="PHJ20607.1"/>
    </source>
</evidence>
<dbReference type="SMART" id="SM00181">
    <property type="entry name" value="EGF"/>
    <property type="match status" value="3"/>
</dbReference>
<dbReference type="InterPro" id="IPR000742">
    <property type="entry name" value="EGF"/>
</dbReference>
<keyword evidence="3 5" id="KW-0812">Transmembrane</keyword>
<accession>A0A2C6KTC2</accession>
<proteinExistence type="predicted"/>
<sequence>MHPRVGSCNCPLNPKGKGGGRRADRPGERGVRRVSRQLASIVAAVALPCVLHVLHQAAGDPCSAASSTVCANGSCYSNNGLDVCVCELPWTGVACDQAMSLCTKDCGVKTDSGLDCQTALCGLGKCTDSNVPPYYSCECGDFYSGVNCEIQSNPCSSASSNPCAHGTCSFAPGKNSGTVTCVCEAGWVVPQGATGQLVKWGNSEVHMGPACTEQEHRGVARLAVTLSSGEMIIWWIIFAISLIVLVWCCYTVCAETCSKYMKAFSKMRAAGAVAR</sequence>
<feature type="domain" description="EGF-like" evidence="4">
    <location>
        <begin position="112"/>
        <end position="149"/>
    </location>
</feature>
<comment type="caution">
    <text evidence="1">Lacks conserved residue(s) required for the propagation of feature annotation.</text>
</comment>
<keyword evidence="6" id="KW-1185">Reference proteome</keyword>
<dbReference type="AlphaFoldDB" id="A0A2C6KTC2"/>
<feature type="transmembrane region" description="Helical" evidence="3">
    <location>
        <begin position="232"/>
        <end position="253"/>
    </location>
</feature>
<protein>
    <submittedName>
        <fullName evidence="5">Transmembrane protein</fullName>
    </submittedName>
</protein>
<keyword evidence="3" id="KW-0472">Membrane</keyword>
<evidence type="ECO:0000313" key="6">
    <source>
        <dbReference type="Proteomes" id="UP000221165"/>
    </source>
</evidence>
<keyword evidence="1" id="KW-0245">EGF-like domain</keyword>
<feature type="region of interest" description="Disordered" evidence="2">
    <location>
        <begin position="1"/>
        <end position="31"/>
    </location>
</feature>
<dbReference type="Gene3D" id="2.10.25.10">
    <property type="entry name" value="Laminin"/>
    <property type="match status" value="2"/>
</dbReference>
<dbReference type="PROSITE" id="PS50026">
    <property type="entry name" value="EGF_3"/>
    <property type="match status" value="1"/>
</dbReference>
<dbReference type="GeneID" id="94428944"/>
<dbReference type="PROSITE" id="PS00022">
    <property type="entry name" value="EGF_1"/>
    <property type="match status" value="2"/>
</dbReference>
<dbReference type="RefSeq" id="XP_067922294.1">
    <property type="nucleotide sequence ID" value="XM_068065733.1"/>
</dbReference>
<dbReference type="PROSITE" id="PS01186">
    <property type="entry name" value="EGF_2"/>
    <property type="match status" value="1"/>
</dbReference>
<evidence type="ECO:0000256" key="2">
    <source>
        <dbReference type="SAM" id="MobiDB-lite"/>
    </source>
</evidence>
<name>A0A2C6KTC2_9APIC</name>
<dbReference type="OrthoDB" id="330321at2759"/>
<dbReference type="SUPFAM" id="SSF57196">
    <property type="entry name" value="EGF/Laminin"/>
    <property type="match status" value="1"/>
</dbReference>
<dbReference type="VEuPathDB" id="ToxoDB:CSUI_005561"/>
<feature type="compositionally biased region" description="Basic and acidic residues" evidence="2">
    <location>
        <begin position="21"/>
        <end position="31"/>
    </location>
</feature>
<keyword evidence="1" id="KW-1015">Disulfide bond</keyword>
<dbReference type="Proteomes" id="UP000221165">
    <property type="component" value="Unassembled WGS sequence"/>
</dbReference>